<dbReference type="EMBL" id="VVIM01000006">
    <property type="protein sequence ID" value="KAB0797156.1"/>
    <property type="molecule type" value="Genomic_DNA"/>
</dbReference>
<evidence type="ECO:0000313" key="3">
    <source>
        <dbReference type="EMBL" id="KAB0797156.1"/>
    </source>
</evidence>
<proteinExistence type="predicted"/>
<gene>
    <name evidence="3" type="ORF">PPYR_08150</name>
</gene>
<keyword evidence="2" id="KW-0812">Transmembrane</keyword>
<dbReference type="AlphaFoldDB" id="A0A5N4AIP5"/>
<evidence type="ECO:0000256" key="1">
    <source>
        <dbReference type="SAM" id="MobiDB-lite"/>
    </source>
</evidence>
<accession>A0A5N4AIP5</accession>
<evidence type="ECO:0000256" key="2">
    <source>
        <dbReference type="SAM" id="Phobius"/>
    </source>
</evidence>
<keyword evidence="4" id="KW-1185">Reference proteome</keyword>
<sequence>MFIFSRRTLRTYSAYLYLLLCFVTFYGFILHFEEKNQMGNRLTDTMPSLHTVNDDCLFNGVAMVIDGKSLGEGIEEDVDEVNNSKLLNNVRIGKTEDATVINNQVHVQLVYPSEVAKQQVEVAHNFSVSNEDMKIINIYPTLAHNDINIDWRTCNFPVQYAISPFNSVFYSPNGCLPQSNCITLNGTISNGTLDFENTSRQTTTTTREEITPPLSILKTEDTELPPGSCDEDVVFVEQYQIKSPKKCKTKLDPVLPRKVTLPERKNPARKTQMDKASIKLAQNLSIPPSVFNARSRRNSRRAVPIRQSNRTTGAILNPPSPLREDDYREWPVDGLHETSWYNEKTSTIEYVNGGTKKAIRATKRSKKFVRYSQDVERKQHNNQLGIIAHKNLHLVLDYVTEVKQFRTILNQKDNLTEEDSENDALSNLTTLLYDTCDLYSLLNNTNTSSLANYIRSLSKN</sequence>
<comment type="caution">
    <text evidence="3">The sequence shown here is derived from an EMBL/GenBank/DDBJ whole genome shotgun (WGS) entry which is preliminary data.</text>
</comment>
<organism evidence="3 4">
    <name type="scientific">Photinus pyralis</name>
    <name type="common">Common eastern firefly</name>
    <name type="synonym">Lampyris pyralis</name>
    <dbReference type="NCBI Taxonomy" id="7054"/>
    <lineage>
        <taxon>Eukaryota</taxon>
        <taxon>Metazoa</taxon>
        <taxon>Ecdysozoa</taxon>
        <taxon>Arthropoda</taxon>
        <taxon>Hexapoda</taxon>
        <taxon>Insecta</taxon>
        <taxon>Pterygota</taxon>
        <taxon>Neoptera</taxon>
        <taxon>Endopterygota</taxon>
        <taxon>Coleoptera</taxon>
        <taxon>Polyphaga</taxon>
        <taxon>Elateriformia</taxon>
        <taxon>Elateroidea</taxon>
        <taxon>Lampyridae</taxon>
        <taxon>Lampyrinae</taxon>
        <taxon>Photinus</taxon>
    </lineage>
</organism>
<keyword evidence="2" id="KW-1133">Transmembrane helix</keyword>
<evidence type="ECO:0000313" key="4">
    <source>
        <dbReference type="Proteomes" id="UP000327044"/>
    </source>
</evidence>
<protein>
    <submittedName>
        <fullName evidence="3">Uncharacterized protein</fullName>
    </submittedName>
</protein>
<feature type="region of interest" description="Disordered" evidence="1">
    <location>
        <begin position="294"/>
        <end position="327"/>
    </location>
</feature>
<dbReference type="Proteomes" id="UP000327044">
    <property type="component" value="Unassembled WGS sequence"/>
</dbReference>
<name>A0A5N4AIP5_PHOPY</name>
<reference evidence="3 4" key="1">
    <citation type="journal article" date="2018" name="Elife">
        <title>Firefly genomes illuminate parallel origins of bioluminescence in beetles.</title>
        <authorList>
            <person name="Fallon T.R."/>
            <person name="Lower S.E."/>
            <person name="Chang C.H."/>
            <person name="Bessho-Uehara M."/>
            <person name="Martin G.J."/>
            <person name="Bewick A.J."/>
            <person name="Behringer M."/>
            <person name="Debat H.J."/>
            <person name="Wong I."/>
            <person name="Day J.C."/>
            <person name="Suvorov A."/>
            <person name="Silva C.J."/>
            <person name="Stanger-Hall K.F."/>
            <person name="Hall D.W."/>
            <person name="Schmitz R.J."/>
            <person name="Nelson D.R."/>
            <person name="Lewis S.M."/>
            <person name="Shigenobu S."/>
            <person name="Bybee S.M."/>
            <person name="Larracuente A.M."/>
            <person name="Oba Y."/>
            <person name="Weng J.K."/>
        </authorList>
    </citation>
    <scope>NUCLEOTIDE SEQUENCE [LARGE SCALE GENOMIC DNA]</scope>
    <source>
        <strain evidence="3">1611_PpyrPB1</strain>
        <tissue evidence="3">Whole body</tissue>
    </source>
</reference>
<keyword evidence="2" id="KW-0472">Membrane</keyword>
<dbReference type="InParanoid" id="A0A5N4AIP5"/>
<feature type="transmembrane region" description="Helical" evidence="2">
    <location>
        <begin position="12"/>
        <end position="32"/>
    </location>
</feature>